<keyword evidence="1" id="KW-0805">Transcription regulation</keyword>
<dbReference type="PROSITE" id="PS01117">
    <property type="entry name" value="HTH_MARR_1"/>
    <property type="match status" value="1"/>
</dbReference>
<dbReference type="SMART" id="SM00347">
    <property type="entry name" value="HTH_MARR"/>
    <property type="match status" value="1"/>
</dbReference>
<proteinExistence type="predicted"/>
<dbReference type="AlphaFoldDB" id="A0A7X5R2H2"/>
<protein>
    <submittedName>
        <fullName evidence="5">DNA-binding MarR family transcriptional regulator</fullName>
    </submittedName>
</protein>
<feature type="domain" description="HTH marR-type" evidence="4">
    <location>
        <begin position="23"/>
        <end position="156"/>
    </location>
</feature>
<evidence type="ECO:0000313" key="6">
    <source>
        <dbReference type="Proteomes" id="UP000541033"/>
    </source>
</evidence>
<evidence type="ECO:0000313" key="5">
    <source>
        <dbReference type="EMBL" id="NIH54449.1"/>
    </source>
</evidence>
<dbReference type="PANTHER" id="PTHR42756">
    <property type="entry name" value="TRANSCRIPTIONAL REGULATOR, MARR"/>
    <property type="match status" value="1"/>
</dbReference>
<dbReference type="InterPro" id="IPR000835">
    <property type="entry name" value="HTH_MarR-typ"/>
</dbReference>
<gene>
    <name evidence="5" type="ORF">FHX76_002345</name>
</gene>
<keyword evidence="3" id="KW-0804">Transcription</keyword>
<dbReference type="SUPFAM" id="SSF46785">
    <property type="entry name" value="Winged helix' DNA-binding domain"/>
    <property type="match status" value="1"/>
</dbReference>
<dbReference type="GO" id="GO:0003700">
    <property type="term" value="F:DNA-binding transcription factor activity"/>
    <property type="evidence" value="ECO:0007669"/>
    <property type="project" value="InterPro"/>
</dbReference>
<dbReference type="InterPro" id="IPR036390">
    <property type="entry name" value="WH_DNA-bd_sf"/>
</dbReference>
<sequence length="172" mass="19169">MTDALDEVRAQWRQLRPELDTAPIDTVGRINRISRILQLQSDALLKQFGFSRGEFDILAALVRSDRALMPSEIADRLIVSAPAVTKWTQRLVEQGHIERRPHPRDKRGSLLYATRSGADAIHAMLPVQLEAEAQPLGIMSPTELDALNATLRTLLAQLEPQHASHEPANTQS</sequence>
<name>A0A7X5R2H2_9MICO</name>
<evidence type="ECO:0000256" key="2">
    <source>
        <dbReference type="ARBA" id="ARBA00023125"/>
    </source>
</evidence>
<evidence type="ECO:0000259" key="4">
    <source>
        <dbReference type="PROSITE" id="PS50995"/>
    </source>
</evidence>
<keyword evidence="6" id="KW-1185">Reference proteome</keyword>
<dbReference type="Proteomes" id="UP000541033">
    <property type="component" value="Unassembled WGS sequence"/>
</dbReference>
<dbReference type="Gene3D" id="1.10.10.10">
    <property type="entry name" value="Winged helix-like DNA-binding domain superfamily/Winged helix DNA-binding domain"/>
    <property type="match status" value="1"/>
</dbReference>
<dbReference type="RefSeq" id="WP_167150825.1">
    <property type="nucleotide sequence ID" value="NZ_JAAMOX010000002.1"/>
</dbReference>
<comment type="caution">
    <text evidence="5">The sequence shown here is derived from an EMBL/GenBank/DDBJ whole genome shotgun (WGS) entry which is preliminary data.</text>
</comment>
<dbReference type="InterPro" id="IPR036388">
    <property type="entry name" value="WH-like_DNA-bd_sf"/>
</dbReference>
<evidence type="ECO:0000256" key="3">
    <source>
        <dbReference type="ARBA" id="ARBA00023163"/>
    </source>
</evidence>
<dbReference type="PANTHER" id="PTHR42756:SF1">
    <property type="entry name" value="TRANSCRIPTIONAL REPRESSOR OF EMRAB OPERON"/>
    <property type="match status" value="1"/>
</dbReference>
<dbReference type="Pfam" id="PF12802">
    <property type="entry name" value="MarR_2"/>
    <property type="match status" value="1"/>
</dbReference>
<keyword evidence="2 5" id="KW-0238">DNA-binding</keyword>
<evidence type="ECO:0000256" key="1">
    <source>
        <dbReference type="ARBA" id="ARBA00023015"/>
    </source>
</evidence>
<accession>A0A7X5R2H2</accession>
<dbReference type="PRINTS" id="PR00598">
    <property type="entry name" value="HTHMARR"/>
</dbReference>
<reference evidence="5 6" key="1">
    <citation type="submission" date="2020-02" db="EMBL/GenBank/DDBJ databases">
        <title>Sequencing the genomes of 1000 actinobacteria strains.</title>
        <authorList>
            <person name="Klenk H.-P."/>
        </authorList>
    </citation>
    <scope>NUCLEOTIDE SEQUENCE [LARGE SCALE GENOMIC DNA]</scope>
    <source>
        <strain evidence="5 6">DSM 27960</strain>
    </source>
</reference>
<dbReference type="EMBL" id="JAAMOX010000002">
    <property type="protein sequence ID" value="NIH54449.1"/>
    <property type="molecule type" value="Genomic_DNA"/>
</dbReference>
<dbReference type="PROSITE" id="PS50995">
    <property type="entry name" value="HTH_MARR_2"/>
    <property type="match status" value="1"/>
</dbReference>
<dbReference type="GO" id="GO:0003677">
    <property type="term" value="F:DNA binding"/>
    <property type="evidence" value="ECO:0007669"/>
    <property type="project" value="UniProtKB-KW"/>
</dbReference>
<organism evidence="5 6">
    <name type="scientific">Lysinibacter cavernae</name>
    <dbReference type="NCBI Taxonomy" id="1640652"/>
    <lineage>
        <taxon>Bacteria</taxon>
        <taxon>Bacillati</taxon>
        <taxon>Actinomycetota</taxon>
        <taxon>Actinomycetes</taxon>
        <taxon>Micrococcales</taxon>
        <taxon>Microbacteriaceae</taxon>
        <taxon>Lysinibacter</taxon>
    </lineage>
</organism>
<dbReference type="InterPro" id="IPR023187">
    <property type="entry name" value="Tscrpt_reg_MarR-type_CS"/>
</dbReference>